<name>A0ABQ6JQH3_9MICO</name>
<evidence type="ECO:0000313" key="3">
    <source>
        <dbReference type="Proteomes" id="UP001157069"/>
    </source>
</evidence>
<keyword evidence="3" id="KW-1185">Reference proteome</keyword>
<proteinExistence type="predicted"/>
<feature type="region of interest" description="Disordered" evidence="1">
    <location>
        <begin position="127"/>
        <end position="174"/>
    </location>
</feature>
<dbReference type="Gene3D" id="3.20.20.80">
    <property type="entry name" value="Glycosidases"/>
    <property type="match status" value="1"/>
</dbReference>
<organism evidence="2 3">
    <name type="scientific">Homoserinibacter gongjuensis</name>
    <dbReference type="NCBI Taxonomy" id="1162968"/>
    <lineage>
        <taxon>Bacteria</taxon>
        <taxon>Bacillati</taxon>
        <taxon>Actinomycetota</taxon>
        <taxon>Actinomycetes</taxon>
        <taxon>Micrococcales</taxon>
        <taxon>Microbacteriaceae</taxon>
        <taxon>Homoserinibacter</taxon>
    </lineage>
</organism>
<protein>
    <submittedName>
        <fullName evidence="2">Uncharacterized protein</fullName>
    </submittedName>
</protein>
<evidence type="ECO:0000313" key="2">
    <source>
        <dbReference type="EMBL" id="GMA90552.1"/>
    </source>
</evidence>
<sequence length="174" mass="18832">MQELRTRGAHELGITLNLTNAVPNDPSDPVDLDAARRLDALWNRAYLEPILLGAYPADFLEDVAGHGFEQIVRDGDLATIHQKIDFLGVNHYHDDNVSGHPLPAGHPKGSPHRQADLVVVRGLGVHHRPDAQPAADGHGVGDQPRRPAHAARAARPRVSAAADPLHHRERLGVG</sequence>
<dbReference type="EMBL" id="BSVA01000001">
    <property type="protein sequence ID" value="GMA90552.1"/>
    <property type="molecule type" value="Genomic_DNA"/>
</dbReference>
<accession>A0ABQ6JQH3</accession>
<dbReference type="InterPro" id="IPR017853">
    <property type="entry name" value="GH"/>
</dbReference>
<dbReference type="InterPro" id="IPR001360">
    <property type="entry name" value="Glyco_hydro_1"/>
</dbReference>
<gene>
    <name evidence="2" type="ORF">GCM10025869_10810</name>
</gene>
<feature type="compositionally biased region" description="Basic residues" evidence="1">
    <location>
        <begin position="146"/>
        <end position="155"/>
    </location>
</feature>
<dbReference type="Pfam" id="PF00232">
    <property type="entry name" value="Glyco_hydro_1"/>
    <property type="match status" value="1"/>
</dbReference>
<comment type="caution">
    <text evidence="2">The sequence shown here is derived from an EMBL/GenBank/DDBJ whole genome shotgun (WGS) entry which is preliminary data.</text>
</comment>
<dbReference type="Proteomes" id="UP001157069">
    <property type="component" value="Unassembled WGS sequence"/>
</dbReference>
<evidence type="ECO:0000256" key="1">
    <source>
        <dbReference type="SAM" id="MobiDB-lite"/>
    </source>
</evidence>
<dbReference type="SUPFAM" id="SSF51445">
    <property type="entry name" value="(Trans)glycosidases"/>
    <property type="match status" value="1"/>
</dbReference>
<reference evidence="3" key="1">
    <citation type="journal article" date="2019" name="Int. J. Syst. Evol. Microbiol.">
        <title>The Global Catalogue of Microorganisms (GCM) 10K type strain sequencing project: providing services to taxonomists for standard genome sequencing and annotation.</title>
        <authorList>
            <consortium name="The Broad Institute Genomics Platform"/>
            <consortium name="The Broad Institute Genome Sequencing Center for Infectious Disease"/>
            <person name="Wu L."/>
            <person name="Ma J."/>
        </authorList>
    </citation>
    <scope>NUCLEOTIDE SEQUENCE [LARGE SCALE GENOMIC DNA]</scope>
    <source>
        <strain evidence="3">NBRC 108755</strain>
    </source>
</reference>